<proteinExistence type="predicted"/>
<dbReference type="RefSeq" id="WP_207117724.1">
    <property type="nucleotide sequence ID" value="NZ_JAFLEQ010000003.1"/>
</dbReference>
<dbReference type="InterPro" id="IPR013783">
    <property type="entry name" value="Ig-like_fold"/>
</dbReference>
<feature type="chain" id="PRO_5038004149" evidence="2">
    <location>
        <begin position="34"/>
        <end position="520"/>
    </location>
</feature>
<feature type="compositionally biased region" description="Low complexity" evidence="1">
    <location>
        <begin position="449"/>
        <end position="468"/>
    </location>
</feature>
<reference evidence="3" key="1">
    <citation type="submission" date="2021-03" db="EMBL/GenBank/DDBJ databases">
        <authorList>
            <person name="Sun Q."/>
        </authorList>
    </citation>
    <scope>NUCLEOTIDE SEQUENCE</scope>
    <source>
        <strain evidence="3">CCM 8862</strain>
    </source>
</reference>
<evidence type="ECO:0000313" key="3">
    <source>
        <dbReference type="EMBL" id="MBN9643254.1"/>
    </source>
</evidence>
<dbReference type="PROSITE" id="PS51318">
    <property type="entry name" value="TAT"/>
    <property type="match status" value="1"/>
</dbReference>
<dbReference type="Gene3D" id="2.60.40.10">
    <property type="entry name" value="Immunoglobulins"/>
    <property type="match status" value="1"/>
</dbReference>
<name>A0A939DXW7_9CORY</name>
<sequence>MGTHTRTATRRRTTLLAAALTVAATVAGVSAPAAGPVSLPVAAAADSAQIPVIDSESVVGLDWTAPDDRKGFLGVKERDRQQGATVSFKMGKTTRSSGGYHQLWLDGDVELAVGGKSFGFTQLRVFINEKTGKGSVTAYRLSADGNRTNEIVPLLDLDTTGAQRGTARQGRDELVTLRGVGVSLAQKGATYLELDEGAAAGTMDMTFKPRGAVDKLGTQSATAVEPVIYRKAADTAGYYELTYPDTVIGWGTPLVIDPVITVGSTKKPTSFPPGTLFWLRDRNGGLTTDLTGDPDLGIKIDQDTGRITGNTNRGGVVNYHVVAIFPNQQQSTEEATITITAPVGELPPVFYPLSDGDGTVTDNDRGFAARVGETAVFKPTSKKPIPSLARFALQDPVPQGASIDDITGEVTFTPTSPGIHEITVSVRVGGNTETEKLVIPVDPAGAGGDANTDTGGTTTKPTNPNKHPVVVPNPHTVNEADGSGGGMSMIIGLVALLAALAGGSFMFMQGGLPGFALVVG</sequence>
<dbReference type="InterPro" id="IPR006311">
    <property type="entry name" value="TAT_signal"/>
</dbReference>
<evidence type="ECO:0000256" key="1">
    <source>
        <dbReference type="SAM" id="MobiDB-lite"/>
    </source>
</evidence>
<evidence type="ECO:0000313" key="4">
    <source>
        <dbReference type="Proteomes" id="UP000664332"/>
    </source>
</evidence>
<keyword evidence="4" id="KW-1185">Reference proteome</keyword>
<dbReference type="AlphaFoldDB" id="A0A939DXW7"/>
<feature type="signal peptide" evidence="2">
    <location>
        <begin position="1"/>
        <end position="33"/>
    </location>
</feature>
<dbReference type="GO" id="GO:0005975">
    <property type="term" value="P:carbohydrate metabolic process"/>
    <property type="evidence" value="ECO:0007669"/>
    <property type="project" value="UniProtKB-ARBA"/>
</dbReference>
<accession>A0A939DXW7</accession>
<dbReference type="Proteomes" id="UP000664332">
    <property type="component" value="Unassembled WGS sequence"/>
</dbReference>
<protein>
    <submittedName>
        <fullName evidence="3">Uncharacterized protein</fullName>
    </submittedName>
</protein>
<feature type="region of interest" description="Disordered" evidence="1">
    <location>
        <begin position="441"/>
        <end position="468"/>
    </location>
</feature>
<keyword evidence="2" id="KW-0732">Signal</keyword>
<organism evidence="3 4">
    <name type="scientific">Corynebacterium mendelii</name>
    <dbReference type="NCBI Taxonomy" id="2765362"/>
    <lineage>
        <taxon>Bacteria</taxon>
        <taxon>Bacillati</taxon>
        <taxon>Actinomycetota</taxon>
        <taxon>Actinomycetes</taxon>
        <taxon>Mycobacteriales</taxon>
        <taxon>Corynebacteriaceae</taxon>
        <taxon>Corynebacterium</taxon>
    </lineage>
</organism>
<comment type="caution">
    <text evidence="3">The sequence shown here is derived from an EMBL/GenBank/DDBJ whole genome shotgun (WGS) entry which is preliminary data.</text>
</comment>
<dbReference type="EMBL" id="JAFLEQ010000003">
    <property type="protein sequence ID" value="MBN9643254.1"/>
    <property type="molecule type" value="Genomic_DNA"/>
</dbReference>
<gene>
    <name evidence="3" type="ORF">JZY06_01205</name>
</gene>
<evidence type="ECO:0000256" key="2">
    <source>
        <dbReference type="SAM" id="SignalP"/>
    </source>
</evidence>